<protein>
    <submittedName>
        <fullName evidence="1">YkgJ family cysteine cluster protein</fullName>
    </submittedName>
</protein>
<evidence type="ECO:0000313" key="2">
    <source>
        <dbReference type="Proteomes" id="UP001528850"/>
    </source>
</evidence>
<reference evidence="1 2" key="1">
    <citation type="journal article" date="2024" name="Curr. Microbiol.">
        <title>Luteibacter sahnii sp. nov., A Novel Yellow-Colored Xanthomonadin Pigment Producing Probiotic Bacterium from Healthy Rice Seed Microbiome.</title>
        <authorList>
            <person name="Jaiswal G."/>
            <person name="Rana R."/>
            <person name="Nayak P.K."/>
            <person name="Chouhan R."/>
            <person name="Gandhi S.G."/>
            <person name="Patel H.K."/>
            <person name="Patil P.B."/>
        </authorList>
    </citation>
    <scope>NUCLEOTIDE SEQUENCE [LARGE SCALE GENOMIC DNA]</scope>
    <source>
        <strain evidence="1 2">PPL201</strain>
    </source>
</reference>
<evidence type="ECO:0000313" key="1">
    <source>
        <dbReference type="EMBL" id="MDF4024023.1"/>
    </source>
</evidence>
<comment type="caution">
    <text evidence="1">The sequence shown here is derived from an EMBL/GenBank/DDBJ whole genome shotgun (WGS) entry which is preliminary data.</text>
</comment>
<dbReference type="InterPro" id="IPR005358">
    <property type="entry name" value="Puta_zinc/iron-chelating_dom"/>
</dbReference>
<name>A0ABT6B7G0_9GAMM</name>
<organism evidence="1 2">
    <name type="scientific">Luteibacter sahnii</name>
    <dbReference type="NCBI Taxonomy" id="3021977"/>
    <lineage>
        <taxon>Bacteria</taxon>
        <taxon>Pseudomonadati</taxon>
        <taxon>Pseudomonadota</taxon>
        <taxon>Gammaproteobacteria</taxon>
        <taxon>Lysobacterales</taxon>
        <taxon>Rhodanobacteraceae</taxon>
        <taxon>Luteibacter</taxon>
    </lineage>
</organism>
<sequence>MKISFSCTMCGRCCHGLRLPLSVDEASQWLARGGSVELFCEAIPWPDEPAPDNGPAAHKRRRSFPAVSGQLPIRVIVSLMASFPDACPNLLPDMRCGIYDERPRACRVYPAEVNPHVPFDPATKLCPPDAWASVATLRDDTGAWTDPEVARSITAMRDADARDARVKSRLCASLGIDVAGLSNEATVVHRPLSERLADALRRAQRDDTDTGGHRDWRLASHRRHTMQLLAQASCHAVDATALPDALAFLGFVPGDEAATGA</sequence>
<proteinExistence type="predicted"/>
<dbReference type="EMBL" id="JARJJS010000001">
    <property type="protein sequence ID" value="MDF4024023.1"/>
    <property type="molecule type" value="Genomic_DNA"/>
</dbReference>
<dbReference type="Proteomes" id="UP001528850">
    <property type="component" value="Unassembled WGS sequence"/>
</dbReference>
<dbReference type="Pfam" id="PF03692">
    <property type="entry name" value="CxxCxxCC"/>
    <property type="match status" value="1"/>
</dbReference>
<keyword evidence="2" id="KW-1185">Reference proteome</keyword>
<gene>
    <name evidence="1" type="ORF">P3W24_03415</name>
</gene>
<accession>A0ABT6B7G0</accession>